<evidence type="ECO:0000256" key="1">
    <source>
        <dbReference type="SAM" id="Phobius"/>
    </source>
</evidence>
<gene>
    <name evidence="3" type="ORF">NTA49_05100</name>
</gene>
<feature type="transmembrane region" description="Helical" evidence="1">
    <location>
        <begin position="9"/>
        <end position="27"/>
    </location>
</feature>
<protein>
    <submittedName>
        <fullName evidence="3">DUF1206 domain-containing protein</fullName>
    </submittedName>
</protein>
<keyword evidence="1" id="KW-1133">Transmembrane helix</keyword>
<feature type="transmembrane region" description="Helical" evidence="1">
    <location>
        <begin position="216"/>
        <end position="239"/>
    </location>
</feature>
<evidence type="ECO:0000259" key="2">
    <source>
        <dbReference type="Pfam" id="PF06724"/>
    </source>
</evidence>
<feature type="domain" description="DUF1206" evidence="2">
    <location>
        <begin position="87"/>
        <end position="153"/>
    </location>
</feature>
<dbReference type="RefSeq" id="WP_258293579.1">
    <property type="nucleotide sequence ID" value="NZ_JANKJG010000002.1"/>
</dbReference>
<reference evidence="3" key="1">
    <citation type="submission" date="2022-07" db="EMBL/GenBank/DDBJ databases">
        <title>Pseudosulfitobacter sp. strain AP-MA-4, whole genome sequence.</title>
        <authorList>
            <person name="Jiang Y."/>
        </authorList>
    </citation>
    <scope>NUCLEOTIDE SEQUENCE</scope>
    <source>
        <strain evidence="3">AP-MA-4</strain>
    </source>
</reference>
<feature type="transmembrane region" description="Helical" evidence="1">
    <location>
        <begin position="47"/>
        <end position="65"/>
    </location>
</feature>
<name>A0ABT1YYF1_9RHOB</name>
<feature type="domain" description="DUF1206" evidence="2">
    <location>
        <begin position="3"/>
        <end position="69"/>
    </location>
</feature>
<keyword evidence="4" id="KW-1185">Reference proteome</keyword>
<feature type="domain" description="DUF1206" evidence="2">
    <location>
        <begin position="175"/>
        <end position="244"/>
    </location>
</feature>
<keyword evidence="1" id="KW-0472">Membrane</keyword>
<sequence>MRAGYGARGVIYVLIGGLALFAAWRGGAAEGTQGALATLQNEPLGQTALWCIAVGLGAYMIWRLVDAAMDLEDHGTEAKGIFARLAIAGTGIIHGAIGLSVAGLAMGGSSGGDSGAQDWTAKLMQMPMGPTLVAIAAAVVIGAGGYYAYKGLTKKYREHMYNASFTRRIQPVLTFGLVVHGIMLALVGVSLGFAAMNTDPSDAGGLGQALETLRSFAWGRWLLGGAGLGLIGFAVYNFVEARYRVIPQFSDPDAQTLADAI</sequence>
<dbReference type="Proteomes" id="UP001165396">
    <property type="component" value="Unassembled WGS sequence"/>
</dbReference>
<dbReference type="InterPro" id="IPR009597">
    <property type="entry name" value="DUF1206"/>
</dbReference>
<keyword evidence="1" id="KW-0812">Transmembrane</keyword>
<evidence type="ECO:0000313" key="4">
    <source>
        <dbReference type="Proteomes" id="UP001165396"/>
    </source>
</evidence>
<proteinExistence type="predicted"/>
<comment type="caution">
    <text evidence="3">The sequence shown here is derived from an EMBL/GenBank/DDBJ whole genome shotgun (WGS) entry which is preliminary data.</text>
</comment>
<dbReference type="Pfam" id="PF06724">
    <property type="entry name" value="DUF1206"/>
    <property type="match status" value="3"/>
</dbReference>
<feature type="transmembrane region" description="Helical" evidence="1">
    <location>
        <begin position="128"/>
        <end position="149"/>
    </location>
</feature>
<feature type="transmembrane region" description="Helical" evidence="1">
    <location>
        <begin position="85"/>
        <end position="108"/>
    </location>
</feature>
<feature type="transmembrane region" description="Helical" evidence="1">
    <location>
        <begin position="170"/>
        <end position="196"/>
    </location>
</feature>
<dbReference type="EMBL" id="JANKJG010000002">
    <property type="protein sequence ID" value="MCR8825907.1"/>
    <property type="molecule type" value="Genomic_DNA"/>
</dbReference>
<accession>A0ABT1YYF1</accession>
<organism evidence="3 4">
    <name type="scientific">Pseudosulfitobacter koreensis</name>
    <dbReference type="NCBI Taxonomy" id="2968472"/>
    <lineage>
        <taxon>Bacteria</taxon>
        <taxon>Pseudomonadati</taxon>
        <taxon>Pseudomonadota</taxon>
        <taxon>Alphaproteobacteria</taxon>
        <taxon>Rhodobacterales</taxon>
        <taxon>Roseobacteraceae</taxon>
        <taxon>Pseudosulfitobacter</taxon>
    </lineage>
</organism>
<evidence type="ECO:0000313" key="3">
    <source>
        <dbReference type="EMBL" id="MCR8825907.1"/>
    </source>
</evidence>